<protein>
    <submittedName>
        <fullName evidence="2">Uncharacterized protein</fullName>
    </submittedName>
</protein>
<keyword evidence="1" id="KW-0732">Signal</keyword>
<evidence type="ECO:0000313" key="3">
    <source>
        <dbReference type="Proteomes" id="UP001082899"/>
    </source>
</evidence>
<evidence type="ECO:0000313" key="2">
    <source>
        <dbReference type="EMBL" id="MCY0386696.1"/>
    </source>
</evidence>
<keyword evidence="3" id="KW-1185">Reference proteome</keyword>
<dbReference type="RefSeq" id="WP_267846263.1">
    <property type="nucleotide sequence ID" value="NZ_JAPMXC010000001.1"/>
</dbReference>
<accession>A0ABT3ZJH8</accession>
<dbReference type="EMBL" id="JAPMXC010000001">
    <property type="protein sequence ID" value="MCY0386696.1"/>
    <property type="molecule type" value="Genomic_DNA"/>
</dbReference>
<sequence>MNKRWVVSMFAFLAGASTLAHADGQAEDYDHGETAVARTLSPNEYLVNADGIQEDPKHRMTDVARAYRNGLIAGRKEAEAKQRVAELPPLPAQTRVAEVDVDPRRVAPPPAAYVDPRAAPGQRYAGYAVAQPVRSPPMQYVAQQNVYAGAPPYAADPEEDVEAYAPPPPVYVRPARYVYVRPAPRVWMPAPPPPMDYSGRGYGPVESVESPYAYRAY</sequence>
<feature type="signal peptide" evidence="1">
    <location>
        <begin position="1"/>
        <end position="22"/>
    </location>
</feature>
<proteinExistence type="predicted"/>
<name>A0ABT3ZJH8_9BURK</name>
<comment type="caution">
    <text evidence="2">The sequence shown here is derived from an EMBL/GenBank/DDBJ whole genome shotgun (WGS) entry which is preliminary data.</text>
</comment>
<gene>
    <name evidence="2" type="ORF">OVY01_05475</name>
</gene>
<organism evidence="2 3">
    <name type="scientific">Robbsia betulipollinis</name>
    <dbReference type="NCBI Taxonomy" id="2981849"/>
    <lineage>
        <taxon>Bacteria</taxon>
        <taxon>Pseudomonadati</taxon>
        <taxon>Pseudomonadota</taxon>
        <taxon>Betaproteobacteria</taxon>
        <taxon>Burkholderiales</taxon>
        <taxon>Burkholderiaceae</taxon>
        <taxon>Robbsia</taxon>
    </lineage>
</organism>
<evidence type="ECO:0000256" key="1">
    <source>
        <dbReference type="SAM" id="SignalP"/>
    </source>
</evidence>
<dbReference type="Proteomes" id="UP001082899">
    <property type="component" value="Unassembled WGS sequence"/>
</dbReference>
<feature type="chain" id="PRO_5045447186" evidence="1">
    <location>
        <begin position="23"/>
        <end position="217"/>
    </location>
</feature>
<reference evidence="2" key="1">
    <citation type="submission" date="2022-11" db="EMBL/GenBank/DDBJ databases">
        <title>Robbsia betulipollinis sp. nov., isolated from pollen of birch (Betula pendula).</title>
        <authorList>
            <person name="Shi H."/>
            <person name="Ambika Manirajan B."/>
            <person name="Ratering S."/>
            <person name="Geissler-Plaum R."/>
            <person name="Schnell S."/>
        </authorList>
    </citation>
    <scope>NUCLEOTIDE SEQUENCE</scope>
    <source>
        <strain evidence="2">Bb-Pol-6</strain>
    </source>
</reference>